<evidence type="ECO:0000313" key="1">
    <source>
        <dbReference type="EMBL" id="QJC78858.1"/>
    </source>
</evidence>
<dbReference type="AlphaFoldDB" id="A0AAE6ZU14"/>
<protein>
    <submittedName>
        <fullName evidence="1">ATP-binding protein</fullName>
    </submittedName>
</protein>
<reference evidence="1 2" key="1">
    <citation type="submission" date="2020-04" db="EMBL/GenBank/DDBJ databases">
        <authorList>
            <person name="Yao Y."/>
            <person name="He Z."/>
        </authorList>
    </citation>
    <scope>NUCLEOTIDE SEQUENCE [LARGE SCALE GENOMIC DNA]</scope>
    <source>
        <strain evidence="1 2">CY-1</strain>
    </source>
</reference>
<organism evidence="1 2">
    <name type="scientific">Pseudomonas umsongensis</name>
    <dbReference type="NCBI Taxonomy" id="198618"/>
    <lineage>
        <taxon>Bacteria</taxon>
        <taxon>Pseudomonadati</taxon>
        <taxon>Pseudomonadota</taxon>
        <taxon>Gammaproteobacteria</taxon>
        <taxon>Pseudomonadales</taxon>
        <taxon>Pseudomonadaceae</taxon>
        <taxon>Pseudomonas</taxon>
    </lineage>
</organism>
<accession>A0AAE6ZU14</accession>
<dbReference type="KEGG" id="pum:HGP31_11230"/>
<dbReference type="GO" id="GO:0005524">
    <property type="term" value="F:ATP binding"/>
    <property type="evidence" value="ECO:0007669"/>
    <property type="project" value="UniProtKB-KW"/>
</dbReference>
<dbReference type="EMBL" id="CP051487">
    <property type="protein sequence ID" value="QJC78858.1"/>
    <property type="molecule type" value="Genomic_DNA"/>
</dbReference>
<dbReference type="RefSeq" id="WP_168757686.1">
    <property type="nucleotide sequence ID" value="NZ_CP051487.1"/>
</dbReference>
<dbReference type="GeneID" id="72194154"/>
<evidence type="ECO:0000313" key="2">
    <source>
        <dbReference type="Proteomes" id="UP000501367"/>
    </source>
</evidence>
<dbReference type="Gene3D" id="3.40.50.300">
    <property type="entry name" value="P-loop containing nucleotide triphosphate hydrolases"/>
    <property type="match status" value="1"/>
</dbReference>
<sequence length="363" mass="40644">MQKLTLGQKNLIVGRNSTGKTRTLHVLASLARALSSPQSVMPPSGNYYCEWDGSGGQSYIYEYVVEGGVVKSEKLAIDGKILLDRKEGGIGEIFFEQVNNGQFLPFQTPVNEFAITMRRDTLQHSFIEPLHQWAAEVRHYYFGSSLGKEHLAIFAPNMPPVDERDPNQVVGLFKNAVRDYGDEFVNAVVSDMRSLNYNIETVEIGFPVSVIPSAVPPGINCVRVKETGVRGYVDQLTMSQGMYRVLALLININYLVVKKSSTCLIIDDIGEGLDFERACGLIGVLRKKADESDIQIIMSTNDRFVMNEVPLSEWTILHRVGSTVSVSNYINSKEKFDEFRFTGLSNFSFFEMDYLSESGEVEK</sequence>
<keyword evidence="1" id="KW-0067">ATP-binding</keyword>
<dbReference type="SUPFAM" id="SSF52540">
    <property type="entry name" value="P-loop containing nucleoside triphosphate hydrolases"/>
    <property type="match status" value="1"/>
</dbReference>
<dbReference type="Proteomes" id="UP000501367">
    <property type="component" value="Chromosome"/>
</dbReference>
<name>A0AAE6ZU14_9PSED</name>
<keyword evidence="1" id="KW-0547">Nucleotide-binding</keyword>
<dbReference type="InterPro" id="IPR027417">
    <property type="entry name" value="P-loop_NTPase"/>
</dbReference>
<proteinExistence type="predicted"/>
<gene>
    <name evidence="1" type="ORF">HGP31_11230</name>
</gene>